<evidence type="ECO:0000313" key="3">
    <source>
        <dbReference type="EMBL" id="CAH1391095.1"/>
    </source>
</evidence>
<dbReference type="GO" id="GO:0003723">
    <property type="term" value="F:RNA binding"/>
    <property type="evidence" value="ECO:0007669"/>
    <property type="project" value="TreeGrafter"/>
</dbReference>
<name>A0A9P0H2I2_NEZVI</name>
<feature type="compositionally biased region" description="Basic residues" evidence="2">
    <location>
        <begin position="93"/>
        <end position="121"/>
    </location>
</feature>
<sequence>MAKSLRSKWKRKMRAIKRERYGKKELEKLKMIVNNSLDKDSGDVNMSSLTDVVQVVSKPTVLSSDEPMEPMETNDNASNFGSNNKYPIWLGSSKRKKLIKRNKQLNKIKKKELKKAQKKRR</sequence>
<accession>A0A9P0H2I2</accession>
<evidence type="ECO:0000256" key="1">
    <source>
        <dbReference type="ARBA" id="ARBA00034118"/>
    </source>
</evidence>
<gene>
    <name evidence="3" type="ORF">NEZAVI_LOCUS2178</name>
</gene>
<dbReference type="AlphaFoldDB" id="A0A9P0H2I2"/>
<dbReference type="EMBL" id="OV725077">
    <property type="protein sequence ID" value="CAH1391095.1"/>
    <property type="molecule type" value="Genomic_DNA"/>
</dbReference>
<protein>
    <recommendedName>
        <fullName evidence="5">Protein LLP homolog</fullName>
    </recommendedName>
</protein>
<feature type="compositionally biased region" description="Polar residues" evidence="2">
    <location>
        <begin position="73"/>
        <end position="85"/>
    </location>
</feature>
<evidence type="ECO:0000256" key="2">
    <source>
        <dbReference type="SAM" id="MobiDB-lite"/>
    </source>
</evidence>
<evidence type="ECO:0000313" key="4">
    <source>
        <dbReference type="Proteomes" id="UP001152798"/>
    </source>
</evidence>
<comment type="similarity">
    <text evidence="1">Belongs to the learning-associated protein family.</text>
</comment>
<dbReference type="GO" id="GO:0001099">
    <property type="term" value="F:basal RNA polymerase II transcription machinery binding"/>
    <property type="evidence" value="ECO:0007669"/>
    <property type="project" value="TreeGrafter"/>
</dbReference>
<proteinExistence type="inferred from homology"/>
<dbReference type="PANTHER" id="PTHR34253">
    <property type="entry name" value="PROTEIN LLP HOMOLOG"/>
    <property type="match status" value="1"/>
</dbReference>
<dbReference type="Proteomes" id="UP001152798">
    <property type="component" value="Chromosome 1"/>
</dbReference>
<dbReference type="PANTHER" id="PTHR34253:SF1">
    <property type="entry name" value="PROTEIN LLP HOMOLOG"/>
    <property type="match status" value="1"/>
</dbReference>
<organism evidence="3 4">
    <name type="scientific">Nezara viridula</name>
    <name type="common">Southern green stink bug</name>
    <name type="synonym">Cimex viridulus</name>
    <dbReference type="NCBI Taxonomy" id="85310"/>
    <lineage>
        <taxon>Eukaryota</taxon>
        <taxon>Metazoa</taxon>
        <taxon>Ecdysozoa</taxon>
        <taxon>Arthropoda</taxon>
        <taxon>Hexapoda</taxon>
        <taxon>Insecta</taxon>
        <taxon>Pterygota</taxon>
        <taxon>Neoptera</taxon>
        <taxon>Paraneoptera</taxon>
        <taxon>Hemiptera</taxon>
        <taxon>Heteroptera</taxon>
        <taxon>Panheteroptera</taxon>
        <taxon>Pentatomomorpha</taxon>
        <taxon>Pentatomoidea</taxon>
        <taxon>Pentatomidae</taxon>
        <taxon>Pentatominae</taxon>
        <taxon>Nezara</taxon>
    </lineage>
</organism>
<reference evidence="3" key="1">
    <citation type="submission" date="2022-01" db="EMBL/GenBank/DDBJ databases">
        <authorList>
            <person name="King R."/>
        </authorList>
    </citation>
    <scope>NUCLEOTIDE SEQUENCE</scope>
</reference>
<evidence type="ECO:0008006" key="5">
    <source>
        <dbReference type="Google" id="ProtNLM"/>
    </source>
</evidence>
<keyword evidence="4" id="KW-1185">Reference proteome</keyword>
<feature type="region of interest" description="Disordered" evidence="2">
    <location>
        <begin position="60"/>
        <end position="121"/>
    </location>
</feature>
<dbReference type="GO" id="GO:0097484">
    <property type="term" value="P:dendrite extension"/>
    <property type="evidence" value="ECO:0007669"/>
    <property type="project" value="TreeGrafter"/>
</dbReference>
<dbReference type="GO" id="GO:0005730">
    <property type="term" value="C:nucleolus"/>
    <property type="evidence" value="ECO:0007669"/>
    <property type="project" value="TreeGrafter"/>
</dbReference>
<dbReference type="OrthoDB" id="6257894at2759"/>
<dbReference type="Pfam" id="PF10169">
    <property type="entry name" value="LLPH"/>
    <property type="match status" value="1"/>
</dbReference>
<dbReference type="InterPro" id="IPR018784">
    <property type="entry name" value="LLPH-like"/>
</dbReference>